<keyword evidence="2" id="KW-1185">Reference proteome</keyword>
<reference evidence="2" key="1">
    <citation type="journal article" date="2019" name="Int. J. Syst. Evol. Microbiol.">
        <title>The Global Catalogue of Microorganisms (GCM) 10K type strain sequencing project: providing services to taxonomists for standard genome sequencing and annotation.</title>
        <authorList>
            <consortium name="The Broad Institute Genomics Platform"/>
            <consortium name="The Broad Institute Genome Sequencing Center for Infectious Disease"/>
            <person name="Wu L."/>
            <person name="Ma J."/>
        </authorList>
    </citation>
    <scope>NUCLEOTIDE SEQUENCE [LARGE SCALE GENOMIC DNA]</scope>
    <source>
        <strain evidence="2">JCM 17805</strain>
    </source>
</reference>
<accession>A0ABP8UXA0</accession>
<proteinExistence type="predicted"/>
<evidence type="ECO:0000313" key="2">
    <source>
        <dbReference type="Proteomes" id="UP001500604"/>
    </source>
</evidence>
<sequence>MVMTYTNRAGKLYSLFRSVTRTGRECYFFSTRKNSQAEPVAEIPTGYEIVERPENGQVFLKKIVPQLITKAEEQTVATLLAGVSNPVRYLQDCRGEHITIYESCIVDNLLEDETVAQVHSLGFNQKRVNRIILNGHFLPILRFGLRDAESRYFSVERFCFMGAIDDWIFIGCPDALETLAAKYIGRLGTDAFYDPFG</sequence>
<comment type="caution">
    <text evidence="1">The sequence shown here is derived from an EMBL/GenBank/DDBJ whole genome shotgun (WGS) entry which is preliminary data.</text>
</comment>
<evidence type="ECO:0000313" key="1">
    <source>
        <dbReference type="EMBL" id="GAA4648237.1"/>
    </source>
</evidence>
<protein>
    <submittedName>
        <fullName evidence="1">Uncharacterized protein</fullName>
    </submittedName>
</protein>
<gene>
    <name evidence="1" type="ORF">GCM10023116_05040</name>
</gene>
<name>A0ABP8UXA0_9GAMM</name>
<dbReference type="RefSeq" id="WP_345193650.1">
    <property type="nucleotide sequence ID" value="NZ_BAABFL010000050.1"/>
</dbReference>
<dbReference type="EMBL" id="BAABFL010000050">
    <property type="protein sequence ID" value="GAA4648237.1"/>
    <property type="molecule type" value="Genomic_DNA"/>
</dbReference>
<organism evidence="1 2">
    <name type="scientific">Kistimonas scapharcae</name>
    <dbReference type="NCBI Taxonomy" id="1036133"/>
    <lineage>
        <taxon>Bacteria</taxon>
        <taxon>Pseudomonadati</taxon>
        <taxon>Pseudomonadota</taxon>
        <taxon>Gammaproteobacteria</taxon>
        <taxon>Oceanospirillales</taxon>
        <taxon>Endozoicomonadaceae</taxon>
        <taxon>Kistimonas</taxon>
    </lineage>
</organism>
<dbReference type="Proteomes" id="UP001500604">
    <property type="component" value="Unassembled WGS sequence"/>
</dbReference>